<gene>
    <name evidence="2" type="ORF">AVEN_239806_1</name>
</gene>
<dbReference type="EMBL" id="BGPR01000707">
    <property type="protein sequence ID" value="GBM32416.1"/>
    <property type="molecule type" value="Genomic_DNA"/>
</dbReference>
<comment type="caution">
    <text evidence="2">The sequence shown here is derived from an EMBL/GenBank/DDBJ whole genome shotgun (WGS) entry which is preliminary data.</text>
</comment>
<proteinExistence type="predicted"/>
<dbReference type="AlphaFoldDB" id="A0A4Y2EWM5"/>
<keyword evidence="3" id="KW-1185">Reference proteome</keyword>
<feature type="region of interest" description="Disordered" evidence="1">
    <location>
        <begin position="1"/>
        <end position="39"/>
    </location>
</feature>
<evidence type="ECO:0000313" key="2">
    <source>
        <dbReference type="EMBL" id="GBM32416.1"/>
    </source>
</evidence>
<evidence type="ECO:0000256" key="1">
    <source>
        <dbReference type="SAM" id="MobiDB-lite"/>
    </source>
</evidence>
<protein>
    <submittedName>
        <fullName evidence="2">Uncharacterized protein</fullName>
    </submittedName>
</protein>
<sequence>MKRTSSNPAASAAPAKEHPKLNNSDGFTADSIPPHHENNYAVGSDFGDVINVHFRKFRTDENGRIFSTKNCVSFSPFVWRHCRTTCRDFPYHRIRNSEMFLMYHFNNF</sequence>
<dbReference type="Proteomes" id="UP000499080">
    <property type="component" value="Unassembled WGS sequence"/>
</dbReference>
<reference evidence="2 3" key="1">
    <citation type="journal article" date="2019" name="Sci. Rep.">
        <title>Orb-weaving spider Araneus ventricosus genome elucidates the spidroin gene catalogue.</title>
        <authorList>
            <person name="Kono N."/>
            <person name="Nakamura H."/>
            <person name="Ohtoshi R."/>
            <person name="Moran D.A.P."/>
            <person name="Shinohara A."/>
            <person name="Yoshida Y."/>
            <person name="Fujiwara M."/>
            <person name="Mori M."/>
            <person name="Tomita M."/>
            <person name="Arakawa K."/>
        </authorList>
    </citation>
    <scope>NUCLEOTIDE SEQUENCE [LARGE SCALE GENOMIC DNA]</scope>
</reference>
<evidence type="ECO:0000313" key="3">
    <source>
        <dbReference type="Proteomes" id="UP000499080"/>
    </source>
</evidence>
<dbReference type="OrthoDB" id="2505440at2759"/>
<feature type="compositionally biased region" description="Low complexity" evidence="1">
    <location>
        <begin position="1"/>
        <end position="14"/>
    </location>
</feature>
<name>A0A4Y2EWM5_ARAVE</name>
<organism evidence="2 3">
    <name type="scientific">Araneus ventricosus</name>
    <name type="common">Orbweaver spider</name>
    <name type="synonym">Epeira ventricosa</name>
    <dbReference type="NCBI Taxonomy" id="182803"/>
    <lineage>
        <taxon>Eukaryota</taxon>
        <taxon>Metazoa</taxon>
        <taxon>Ecdysozoa</taxon>
        <taxon>Arthropoda</taxon>
        <taxon>Chelicerata</taxon>
        <taxon>Arachnida</taxon>
        <taxon>Araneae</taxon>
        <taxon>Araneomorphae</taxon>
        <taxon>Entelegynae</taxon>
        <taxon>Araneoidea</taxon>
        <taxon>Araneidae</taxon>
        <taxon>Araneus</taxon>
    </lineage>
</organism>
<accession>A0A4Y2EWM5</accession>